<gene>
    <name evidence="2" type="ORF">NV381_07920</name>
</gene>
<keyword evidence="1" id="KW-1133">Transmembrane helix</keyword>
<accession>A0ABT1YD48</accession>
<evidence type="ECO:0008006" key="4">
    <source>
        <dbReference type="Google" id="ProtNLM"/>
    </source>
</evidence>
<dbReference type="EMBL" id="JANQBD010000004">
    <property type="protein sequence ID" value="MCR8631126.1"/>
    <property type="molecule type" value="Genomic_DNA"/>
</dbReference>
<keyword evidence="1" id="KW-0812">Transmembrane</keyword>
<keyword evidence="1" id="KW-0472">Membrane</keyword>
<proteinExistence type="predicted"/>
<name>A0ABT1YD48_9BACL</name>
<reference evidence="2 3" key="1">
    <citation type="submission" date="2022-08" db="EMBL/GenBank/DDBJ databases">
        <title>Paenibacillus endoradicis sp. nov., Paenibacillus radicibacter sp. nov and Paenibacillus pararadicis sp. nov., three cold-adapted plant growth-promoting bacteria isolated from root of Larix gmelinii in Great Khingan.</title>
        <authorList>
            <person name="Xue H."/>
        </authorList>
    </citation>
    <scope>NUCLEOTIDE SEQUENCE [LARGE SCALE GENOMIC DNA]</scope>
    <source>
        <strain evidence="2 3">N5-1-1-5</strain>
    </source>
</reference>
<evidence type="ECO:0000256" key="1">
    <source>
        <dbReference type="SAM" id="Phobius"/>
    </source>
</evidence>
<dbReference type="RefSeq" id="WP_258212720.1">
    <property type="nucleotide sequence ID" value="NZ_JANQBD010000004.1"/>
</dbReference>
<organism evidence="2 3">
    <name type="scientific">Paenibacillus radicis</name>
    <name type="common">ex Xue et al. 2023</name>
    <dbReference type="NCBI Taxonomy" id="2972489"/>
    <lineage>
        <taxon>Bacteria</taxon>
        <taxon>Bacillati</taxon>
        <taxon>Bacillota</taxon>
        <taxon>Bacilli</taxon>
        <taxon>Bacillales</taxon>
        <taxon>Paenibacillaceae</taxon>
        <taxon>Paenibacillus</taxon>
    </lineage>
</organism>
<sequence>MQRKKPTYLQQRKPKDEINKKLLIWVGCVFAAIIIAMTVLLLLNK</sequence>
<comment type="caution">
    <text evidence="2">The sequence shown here is derived from an EMBL/GenBank/DDBJ whole genome shotgun (WGS) entry which is preliminary data.</text>
</comment>
<keyword evidence="3" id="KW-1185">Reference proteome</keyword>
<feature type="transmembrane region" description="Helical" evidence="1">
    <location>
        <begin position="21"/>
        <end position="43"/>
    </location>
</feature>
<evidence type="ECO:0000313" key="3">
    <source>
        <dbReference type="Proteomes" id="UP001300012"/>
    </source>
</evidence>
<dbReference type="Proteomes" id="UP001300012">
    <property type="component" value="Unassembled WGS sequence"/>
</dbReference>
<protein>
    <recommendedName>
        <fullName evidence="4">DUF4044 domain-containing protein</fullName>
    </recommendedName>
</protein>
<evidence type="ECO:0000313" key="2">
    <source>
        <dbReference type="EMBL" id="MCR8631126.1"/>
    </source>
</evidence>